<dbReference type="RefSeq" id="WP_286286341.1">
    <property type="nucleotide sequence ID" value="NZ_JASXSZ010000001.1"/>
</dbReference>
<feature type="transmembrane region" description="Helical" evidence="1">
    <location>
        <begin position="28"/>
        <end position="49"/>
    </location>
</feature>
<keyword evidence="1" id="KW-0812">Transmembrane</keyword>
<accession>A0ABT7MUN8</accession>
<reference evidence="2 3" key="1">
    <citation type="submission" date="2023-06" db="EMBL/GenBank/DDBJ databases">
        <title>Microbacterium sp. nov., isolated from a waste landfill.</title>
        <authorList>
            <person name="Wen W."/>
        </authorList>
    </citation>
    <scope>NUCLEOTIDE SEQUENCE [LARGE SCALE GENOMIC DNA]</scope>
    <source>
        <strain evidence="2 3">ASV49</strain>
    </source>
</reference>
<sequence length="56" mass="5837">MLHLIVPMSCAVAGCDDTAAYPDFTSAWAGPVALAIVGIVVLVAVVVGIRARRSRR</sequence>
<evidence type="ECO:0000313" key="2">
    <source>
        <dbReference type="EMBL" id="MDL9978171.1"/>
    </source>
</evidence>
<gene>
    <name evidence="2" type="ORF">QSV35_02395</name>
</gene>
<evidence type="ECO:0000313" key="3">
    <source>
        <dbReference type="Proteomes" id="UP001235064"/>
    </source>
</evidence>
<comment type="caution">
    <text evidence="2">The sequence shown here is derived from an EMBL/GenBank/DDBJ whole genome shotgun (WGS) entry which is preliminary data.</text>
</comment>
<keyword evidence="3" id="KW-1185">Reference proteome</keyword>
<proteinExistence type="predicted"/>
<keyword evidence="1" id="KW-1133">Transmembrane helix</keyword>
<organism evidence="2 3">
    <name type="scientific">Microbacterium candidum</name>
    <dbReference type="NCBI Taxonomy" id="3041922"/>
    <lineage>
        <taxon>Bacteria</taxon>
        <taxon>Bacillati</taxon>
        <taxon>Actinomycetota</taxon>
        <taxon>Actinomycetes</taxon>
        <taxon>Micrococcales</taxon>
        <taxon>Microbacteriaceae</taxon>
        <taxon>Microbacterium</taxon>
    </lineage>
</organism>
<dbReference type="EMBL" id="JASXSZ010000001">
    <property type="protein sequence ID" value="MDL9978171.1"/>
    <property type="molecule type" value="Genomic_DNA"/>
</dbReference>
<keyword evidence="1" id="KW-0472">Membrane</keyword>
<dbReference type="Proteomes" id="UP001235064">
    <property type="component" value="Unassembled WGS sequence"/>
</dbReference>
<protein>
    <submittedName>
        <fullName evidence="2">Uncharacterized protein</fullName>
    </submittedName>
</protein>
<evidence type="ECO:0000256" key="1">
    <source>
        <dbReference type="SAM" id="Phobius"/>
    </source>
</evidence>
<name>A0ABT7MUN8_9MICO</name>